<name>A0A221W7M8_9PSEU</name>
<keyword evidence="3" id="KW-1185">Reference proteome</keyword>
<reference evidence="2 3" key="1">
    <citation type="submission" date="2017-07" db="EMBL/GenBank/DDBJ databases">
        <title>Complete genome sequence of Actinoalloteichus hoggarensis DSM 45943, type strain of Actinoalloteichus hoggarensis.</title>
        <authorList>
            <person name="Ruckert C."/>
            <person name="Nouioui I."/>
            <person name="Willmese J."/>
            <person name="van Wezel G."/>
            <person name="Klenk H.-P."/>
            <person name="Kalinowski J."/>
            <person name="Zotchev S.B."/>
        </authorList>
    </citation>
    <scope>NUCLEOTIDE SEQUENCE [LARGE SCALE GENOMIC DNA]</scope>
    <source>
        <strain evidence="2 3">DSM 45943</strain>
    </source>
</reference>
<dbReference type="KEGG" id="ahg:AHOG_21730"/>
<evidence type="ECO:0000313" key="3">
    <source>
        <dbReference type="Proteomes" id="UP000204221"/>
    </source>
</evidence>
<organism evidence="2 3">
    <name type="scientific">Actinoalloteichus hoggarensis</name>
    <dbReference type="NCBI Taxonomy" id="1470176"/>
    <lineage>
        <taxon>Bacteria</taxon>
        <taxon>Bacillati</taxon>
        <taxon>Actinomycetota</taxon>
        <taxon>Actinomycetes</taxon>
        <taxon>Pseudonocardiales</taxon>
        <taxon>Pseudonocardiaceae</taxon>
        <taxon>Actinoalloteichus</taxon>
    </lineage>
</organism>
<dbReference type="EMBL" id="CP022521">
    <property type="protein sequence ID" value="ASO21962.1"/>
    <property type="molecule type" value="Genomic_DNA"/>
</dbReference>
<feature type="transmembrane region" description="Helical" evidence="1">
    <location>
        <begin position="107"/>
        <end position="130"/>
    </location>
</feature>
<feature type="transmembrane region" description="Helical" evidence="1">
    <location>
        <begin position="151"/>
        <end position="168"/>
    </location>
</feature>
<sequence>MSSVTTGGRAGIFGGRFVLFADVLYLGVLVFLASLPVVTAFAAVTAGSDVLRDRIRRDGTFTIGRYLRRVGDVVRAQKAVLLAPVGVLVVFLLNTLALVAGMPGAEFYRPMLLGIAAVGAVIGLRVALAWSEESSWTTALRDGATTAVRDPGGSALLLGALVAAVVIIGQTWLMLPLVTGMVLFASVAVSLRERS</sequence>
<dbReference type="AlphaFoldDB" id="A0A221W7M8"/>
<proteinExistence type="predicted"/>
<gene>
    <name evidence="2" type="ORF">AHOG_21730</name>
</gene>
<keyword evidence="1" id="KW-1133">Transmembrane helix</keyword>
<evidence type="ECO:0008006" key="4">
    <source>
        <dbReference type="Google" id="ProtNLM"/>
    </source>
</evidence>
<keyword evidence="1" id="KW-0472">Membrane</keyword>
<evidence type="ECO:0000256" key="1">
    <source>
        <dbReference type="SAM" id="Phobius"/>
    </source>
</evidence>
<dbReference type="Proteomes" id="UP000204221">
    <property type="component" value="Chromosome"/>
</dbReference>
<accession>A0A221W7M8</accession>
<evidence type="ECO:0000313" key="2">
    <source>
        <dbReference type="EMBL" id="ASO21962.1"/>
    </source>
</evidence>
<keyword evidence="1" id="KW-0812">Transmembrane</keyword>
<feature type="transmembrane region" description="Helical" evidence="1">
    <location>
        <begin position="23"/>
        <end position="47"/>
    </location>
</feature>
<feature type="transmembrane region" description="Helical" evidence="1">
    <location>
        <begin position="174"/>
        <end position="191"/>
    </location>
</feature>
<protein>
    <recommendedName>
        <fullName evidence="4">Poxvirus protein I5</fullName>
    </recommendedName>
</protein>
<feature type="transmembrane region" description="Helical" evidence="1">
    <location>
        <begin position="79"/>
        <end position="101"/>
    </location>
</feature>